<comment type="caution">
    <text evidence="1">The sequence shown here is derived from an EMBL/GenBank/DDBJ whole genome shotgun (WGS) entry which is preliminary data.</text>
</comment>
<evidence type="ECO:0000313" key="2">
    <source>
        <dbReference type="Proteomes" id="UP000238479"/>
    </source>
</evidence>
<dbReference type="EMBL" id="PDCK01000045">
    <property type="protein sequence ID" value="PRQ16430.1"/>
    <property type="molecule type" value="Genomic_DNA"/>
</dbReference>
<keyword evidence="2" id="KW-1185">Reference proteome</keyword>
<dbReference type="Gramene" id="PRQ16430">
    <property type="protein sequence ID" value="PRQ16430"/>
    <property type="gene ID" value="RchiOBHm_Chr7g0184141"/>
</dbReference>
<sequence length="201" mass="22335">MDENNLSVTLPQTPNSEAEEAHIDSIAESLTSVLAAVDNLRPSRRSSLPNTPVTPAAPVITSPLQELVDEAKKAEFFSSELCKLLQLSFITGDVNSSEELEPSVEFYSTNASLKCAIFHVTEMLYRLKENAESYMDGEGHPRLYQKVRGFDDILIVDRLAKAGFLKPRAQCHDLDKDKELVLAIHKFAEANSISMDKCHQV</sequence>
<protein>
    <submittedName>
        <fullName evidence="1">Uncharacterized protein</fullName>
    </submittedName>
</protein>
<organism evidence="1 2">
    <name type="scientific">Rosa chinensis</name>
    <name type="common">China rose</name>
    <dbReference type="NCBI Taxonomy" id="74649"/>
    <lineage>
        <taxon>Eukaryota</taxon>
        <taxon>Viridiplantae</taxon>
        <taxon>Streptophyta</taxon>
        <taxon>Embryophyta</taxon>
        <taxon>Tracheophyta</taxon>
        <taxon>Spermatophyta</taxon>
        <taxon>Magnoliopsida</taxon>
        <taxon>eudicotyledons</taxon>
        <taxon>Gunneridae</taxon>
        <taxon>Pentapetalae</taxon>
        <taxon>rosids</taxon>
        <taxon>fabids</taxon>
        <taxon>Rosales</taxon>
        <taxon>Rosaceae</taxon>
        <taxon>Rosoideae</taxon>
        <taxon>Rosoideae incertae sedis</taxon>
        <taxon>Rosa</taxon>
    </lineage>
</organism>
<dbReference type="Proteomes" id="UP000238479">
    <property type="component" value="Chromosome 7"/>
</dbReference>
<reference evidence="1 2" key="1">
    <citation type="journal article" date="2018" name="Nat. Genet.">
        <title>The Rosa genome provides new insights in the design of modern roses.</title>
        <authorList>
            <person name="Bendahmane M."/>
        </authorList>
    </citation>
    <scope>NUCLEOTIDE SEQUENCE [LARGE SCALE GENOMIC DNA]</scope>
    <source>
        <strain evidence="2">cv. Old Blush</strain>
    </source>
</reference>
<evidence type="ECO:0000313" key="1">
    <source>
        <dbReference type="EMBL" id="PRQ16430.1"/>
    </source>
</evidence>
<proteinExistence type="predicted"/>
<name>A0A2P6P3B9_ROSCH</name>
<dbReference type="AlphaFoldDB" id="A0A2P6P3B9"/>
<accession>A0A2P6P3B9</accession>
<gene>
    <name evidence="1" type="ORF">RchiOBHm_Chr7g0184141</name>
</gene>